<feature type="transmembrane region" description="Helical" evidence="9">
    <location>
        <begin position="338"/>
        <end position="361"/>
    </location>
</feature>
<dbReference type="RefSeq" id="WP_203982959.1">
    <property type="nucleotide sequence ID" value="NZ_BOOU01000017.1"/>
</dbReference>
<dbReference type="GO" id="GO:0004673">
    <property type="term" value="F:protein histidine kinase activity"/>
    <property type="evidence" value="ECO:0007669"/>
    <property type="project" value="UniProtKB-EC"/>
</dbReference>
<reference evidence="12" key="1">
    <citation type="submission" date="2021-01" db="EMBL/GenBank/DDBJ databases">
        <title>Whole genome shotgun sequence of Sphaerisporangium rufum NBRC 109079.</title>
        <authorList>
            <person name="Komaki H."/>
            <person name="Tamura T."/>
        </authorList>
    </citation>
    <scope>NUCLEOTIDE SEQUENCE</scope>
    <source>
        <strain evidence="12">NBRC 109079</strain>
    </source>
</reference>
<dbReference type="PANTHER" id="PTHR45436">
    <property type="entry name" value="SENSOR HISTIDINE KINASE YKOH"/>
    <property type="match status" value="1"/>
</dbReference>
<evidence type="ECO:0000256" key="2">
    <source>
        <dbReference type="ARBA" id="ARBA00012438"/>
    </source>
</evidence>
<evidence type="ECO:0000256" key="4">
    <source>
        <dbReference type="ARBA" id="ARBA00022679"/>
    </source>
</evidence>
<dbReference type="Pfam" id="PF08376">
    <property type="entry name" value="NIT"/>
    <property type="match status" value="1"/>
</dbReference>
<dbReference type="PROSITE" id="PS50109">
    <property type="entry name" value="HIS_KIN"/>
    <property type="match status" value="1"/>
</dbReference>
<dbReference type="InterPro" id="IPR010910">
    <property type="entry name" value="Nitrate/nitrite_sensing_bac"/>
</dbReference>
<keyword evidence="13" id="KW-1185">Reference proteome</keyword>
<dbReference type="AlphaFoldDB" id="A0A919QY96"/>
<feature type="region of interest" description="Disordered" evidence="8">
    <location>
        <begin position="659"/>
        <end position="686"/>
    </location>
</feature>
<keyword evidence="5 9" id="KW-0812">Transmembrane</keyword>
<feature type="domain" description="Histidine kinase" evidence="10">
    <location>
        <begin position="553"/>
        <end position="658"/>
    </location>
</feature>
<evidence type="ECO:0000256" key="3">
    <source>
        <dbReference type="ARBA" id="ARBA00022553"/>
    </source>
</evidence>
<comment type="caution">
    <text evidence="12">The sequence shown here is derived from an EMBL/GenBank/DDBJ whole genome shotgun (WGS) entry which is preliminary data.</text>
</comment>
<comment type="catalytic activity">
    <reaction evidence="1">
        <text>ATP + protein L-histidine = ADP + protein N-phospho-L-histidine.</text>
        <dbReference type="EC" id="2.7.13.3"/>
    </reaction>
</comment>
<evidence type="ECO:0000256" key="5">
    <source>
        <dbReference type="ARBA" id="ARBA00022692"/>
    </source>
</evidence>
<protein>
    <recommendedName>
        <fullName evidence="2">histidine kinase</fullName>
        <ecNumber evidence="2">2.7.13.3</ecNumber>
    </recommendedName>
</protein>
<dbReference type="InterPro" id="IPR003594">
    <property type="entry name" value="HATPase_dom"/>
</dbReference>
<feature type="compositionally biased region" description="Basic and acidic residues" evidence="8">
    <location>
        <begin position="675"/>
        <end position="686"/>
    </location>
</feature>
<name>A0A919QY96_9ACTN</name>
<dbReference type="PROSITE" id="PS50906">
    <property type="entry name" value="NIT"/>
    <property type="match status" value="1"/>
</dbReference>
<sequence length="686" mass="73454">MATDQASDPAGAAPGPAGDARALWNRLPARPGAGQAPAGRTLRFKLYSLLGLLIVALIALWTFMTGNIVGELFELRRATTLAEQVAAPAADLAGHVQEERRLSAVLVATGSAAEGTTLSGARERTDAAVRLFHQRATSLEGLSATGPEVVASREALETALGRLDAVREEVDARATTRMRVIQDYSAVQDALFRMYDDLVTVPDIDLYRRAAGLQRVVRARELLSREEAVMAAAAGQRAVTSEEQRLMAQTVAGRRLLLGSGLQALDAELRAPFDDLMESTDYQRLTAMENQVIAGSGPVEDARGWPTLVRSLGGRVDRLVADRAAEIGERTEGAAGAIIAQIVIAGGLGLVAILLAVVLSVRLGRRLAEDLAGLRSAALDLADVRLPRVVARLRASEDVDVESEAPPIPVTSTTLEVKDVAQAFSTVRRTAIEAAVGQAELRKGINLVFRNLARRNQSLLHRQLTQLDAMQRKTGAPDALEDLFRLDHLTTRMRRQAEGLIILSGAPAGRAWRKPVPVHDVVRGAVAEVEDFTRVTVLPMTGASLLGTAVADVIHLLAELIENATVFSPPSTRVNVRGEQVGRGFVIEVEDRGLGMSAEDREDLNRRLANPPEFDLTDSDRLGLFVVSRLATRHGISVSLRRSPYGGITAVVLLPHGLVAPGPDEPAAPPSPARSDPRPADPARRP</sequence>
<dbReference type="InterPro" id="IPR036890">
    <property type="entry name" value="HATPase_C_sf"/>
</dbReference>
<dbReference type="InterPro" id="IPR050428">
    <property type="entry name" value="TCS_sensor_his_kinase"/>
</dbReference>
<feature type="compositionally biased region" description="Pro residues" evidence="8">
    <location>
        <begin position="663"/>
        <end position="672"/>
    </location>
</feature>
<dbReference type="Pfam" id="PF02518">
    <property type="entry name" value="HATPase_c"/>
    <property type="match status" value="1"/>
</dbReference>
<keyword evidence="4" id="KW-0808">Transferase</keyword>
<organism evidence="12 13">
    <name type="scientific">Sphaerisporangium rufum</name>
    <dbReference type="NCBI Taxonomy" id="1381558"/>
    <lineage>
        <taxon>Bacteria</taxon>
        <taxon>Bacillati</taxon>
        <taxon>Actinomycetota</taxon>
        <taxon>Actinomycetes</taxon>
        <taxon>Streptosporangiales</taxon>
        <taxon>Streptosporangiaceae</taxon>
        <taxon>Sphaerisporangium</taxon>
    </lineage>
</organism>
<feature type="transmembrane region" description="Helical" evidence="9">
    <location>
        <begin position="46"/>
        <end position="64"/>
    </location>
</feature>
<evidence type="ECO:0000256" key="8">
    <source>
        <dbReference type="SAM" id="MobiDB-lite"/>
    </source>
</evidence>
<keyword evidence="7 9" id="KW-1133">Transmembrane helix</keyword>
<evidence type="ECO:0000313" key="12">
    <source>
        <dbReference type="EMBL" id="GII76326.1"/>
    </source>
</evidence>
<evidence type="ECO:0000313" key="13">
    <source>
        <dbReference type="Proteomes" id="UP000655287"/>
    </source>
</evidence>
<dbReference type="SMART" id="SM00387">
    <property type="entry name" value="HATPase_c"/>
    <property type="match status" value="1"/>
</dbReference>
<evidence type="ECO:0000259" key="11">
    <source>
        <dbReference type="PROSITE" id="PS50906"/>
    </source>
</evidence>
<dbReference type="EMBL" id="BOOU01000017">
    <property type="protein sequence ID" value="GII76326.1"/>
    <property type="molecule type" value="Genomic_DNA"/>
</dbReference>
<feature type="domain" description="NIT" evidence="11">
    <location>
        <begin position="87"/>
        <end position="334"/>
    </location>
</feature>
<dbReference type="InterPro" id="IPR013587">
    <property type="entry name" value="Nitrate/nitrite_sensing"/>
</dbReference>
<evidence type="ECO:0000259" key="10">
    <source>
        <dbReference type="PROSITE" id="PS50109"/>
    </source>
</evidence>
<evidence type="ECO:0000256" key="9">
    <source>
        <dbReference type="SAM" id="Phobius"/>
    </source>
</evidence>
<dbReference type="PANTHER" id="PTHR45436:SF5">
    <property type="entry name" value="SENSOR HISTIDINE KINASE TRCS"/>
    <property type="match status" value="1"/>
</dbReference>
<dbReference type="Gene3D" id="3.30.565.10">
    <property type="entry name" value="Histidine kinase-like ATPase, C-terminal domain"/>
    <property type="match status" value="1"/>
</dbReference>
<dbReference type="GO" id="GO:0005886">
    <property type="term" value="C:plasma membrane"/>
    <property type="evidence" value="ECO:0007669"/>
    <property type="project" value="TreeGrafter"/>
</dbReference>
<evidence type="ECO:0000256" key="1">
    <source>
        <dbReference type="ARBA" id="ARBA00000085"/>
    </source>
</evidence>
<keyword evidence="6" id="KW-0418">Kinase</keyword>
<proteinExistence type="predicted"/>
<evidence type="ECO:0000256" key="6">
    <source>
        <dbReference type="ARBA" id="ARBA00022777"/>
    </source>
</evidence>
<gene>
    <name evidence="12" type="ORF">Sru01_13080</name>
</gene>
<accession>A0A919QY96</accession>
<dbReference type="GO" id="GO:0000160">
    <property type="term" value="P:phosphorelay signal transduction system"/>
    <property type="evidence" value="ECO:0007669"/>
    <property type="project" value="TreeGrafter"/>
</dbReference>
<dbReference type="InterPro" id="IPR005467">
    <property type="entry name" value="His_kinase_dom"/>
</dbReference>
<dbReference type="SUPFAM" id="SSF55874">
    <property type="entry name" value="ATPase domain of HSP90 chaperone/DNA topoisomerase II/histidine kinase"/>
    <property type="match status" value="1"/>
</dbReference>
<dbReference type="EC" id="2.7.13.3" evidence="2"/>
<dbReference type="Proteomes" id="UP000655287">
    <property type="component" value="Unassembled WGS sequence"/>
</dbReference>
<keyword evidence="9" id="KW-0472">Membrane</keyword>
<evidence type="ECO:0000256" key="7">
    <source>
        <dbReference type="ARBA" id="ARBA00022989"/>
    </source>
</evidence>
<keyword evidence="3" id="KW-0597">Phosphoprotein</keyword>